<evidence type="ECO:0000256" key="1">
    <source>
        <dbReference type="SAM" id="MobiDB-lite"/>
    </source>
</evidence>
<dbReference type="RefSeq" id="XP_014151630.1">
    <property type="nucleotide sequence ID" value="XM_014296155.1"/>
</dbReference>
<sequence length="216" mass="23962">MPMPLNDTLEYRLLEEMLTQCRMPFAIKPRFLLHLVPIAPHRDTHEDTCLINWDPTKEPKYFIEEQDSAHMANDALNRANATMVSLYSKPMLSPVTPAFVALVKKKKLYSSDNSANTDNSGSNDNADISGCNDISDNCGSNDNYDISESTDNSDISEASNSGSSSSSSNDSKISYAEKRELDSDFLEGPIQVDKVYCRWSGECGDLNKCTKSYCGI</sequence>
<feature type="compositionally biased region" description="Polar residues" evidence="1">
    <location>
        <begin position="142"/>
        <end position="152"/>
    </location>
</feature>
<keyword evidence="3" id="KW-1185">Reference proteome</keyword>
<gene>
    <name evidence="2" type="ORF">SARC_09824</name>
</gene>
<feature type="region of interest" description="Disordered" evidence="1">
    <location>
        <begin position="142"/>
        <end position="171"/>
    </location>
</feature>
<organism evidence="2 3">
    <name type="scientific">Sphaeroforma arctica JP610</name>
    <dbReference type="NCBI Taxonomy" id="667725"/>
    <lineage>
        <taxon>Eukaryota</taxon>
        <taxon>Ichthyosporea</taxon>
        <taxon>Ichthyophonida</taxon>
        <taxon>Sphaeroforma</taxon>
    </lineage>
</organism>
<dbReference type="AlphaFoldDB" id="A0A0L0FP23"/>
<dbReference type="GeneID" id="25910328"/>
<name>A0A0L0FP23_9EUKA</name>
<reference evidence="2 3" key="1">
    <citation type="submission" date="2011-02" db="EMBL/GenBank/DDBJ databases">
        <title>The Genome Sequence of Sphaeroforma arctica JP610.</title>
        <authorList>
            <consortium name="The Broad Institute Genome Sequencing Platform"/>
            <person name="Russ C."/>
            <person name="Cuomo C."/>
            <person name="Young S.K."/>
            <person name="Zeng Q."/>
            <person name="Gargeya S."/>
            <person name="Alvarado L."/>
            <person name="Berlin A."/>
            <person name="Chapman S.B."/>
            <person name="Chen Z."/>
            <person name="Freedman E."/>
            <person name="Gellesch M."/>
            <person name="Goldberg J."/>
            <person name="Griggs A."/>
            <person name="Gujja S."/>
            <person name="Heilman E."/>
            <person name="Heiman D."/>
            <person name="Howarth C."/>
            <person name="Mehta T."/>
            <person name="Neiman D."/>
            <person name="Pearson M."/>
            <person name="Roberts A."/>
            <person name="Saif S."/>
            <person name="Shea T."/>
            <person name="Shenoy N."/>
            <person name="Sisk P."/>
            <person name="Stolte C."/>
            <person name="Sykes S."/>
            <person name="White J."/>
            <person name="Yandava C."/>
            <person name="Burger G."/>
            <person name="Gray M.W."/>
            <person name="Holland P.W.H."/>
            <person name="King N."/>
            <person name="Lang F.B.F."/>
            <person name="Roger A.J."/>
            <person name="Ruiz-Trillo I."/>
            <person name="Haas B."/>
            <person name="Nusbaum C."/>
            <person name="Birren B."/>
        </authorList>
    </citation>
    <scope>NUCLEOTIDE SEQUENCE [LARGE SCALE GENOMIC DNA]</scope>
    <source>
        <strain evidence="2 3">JP610</strain>
    </source>
</reference>
<dbReference type="EMBL" id="KQ242650">
    <property type="protein sequence ID" value="KNC77728.1"/>
    <property type="molecule type" value="Genomic_DNA"/>
</dbReference>
<feature type="compositionally biased region" description="Low complexity" evidence="1">
    <location>
        <begin position="153"/>
        <end position="171"/>
    </location>
</feature>
<dbReference type="Proteomes" id="UP000054560">
    <property type="component" value="Unassembled WGS sequence"/>
</dbReference>
<evidence type="ECO:0000313" key="3">
    <source>
        <dbReference type="Proteomes" id="UP000054560"/>
    </source>
</evidence>
<evidence type="ECO:0000313" key="2">
    <source>
        <dbReference type="EMBL" id="KNC77728.1"/>
    </source>
</evidence>
<proteinExistence type="predicted"/>
<protein>
    <submittedName>
        <fullName evidence="2">Uncharacterized protein</fullName>
    </submittedName>
</protein>
<accession>A0A0L0FP23</accession>